<dbReference type="EMBL" id="KD016062">
    <property type="protein sequence ID" value="EMS67693.1"/>
    <property type="molecule type" value="Genomic_DNA"/>
</dbReference>
<name>M7ZWZ1_TRIUA</name>
<organism evidence="4">
    <name type="scientific">Triticum urartu</name>
    <name type="common">Red wild einkorn</name>
    <name type="synonym">Crithodium urartu</name>
    <dbReference type="NCBI Taxonomy" id="4572"/>
    <lineage>
        <taxon>Eukaryota</taxon>
        <taxon>Viridiplantae</taxon>
        <taxon>Streptophyta</taxon>
        <taxon>Embryophyta</taxon>
        <taxon>Tracheophyta</taxon>
        <taxon>Spermatophyta</taxon>
        <taxon>Magnoliopsida</taxon>
        <taxon>Liliopsida</taxon>
        <taxon>Poales</taxon>
        <taxon>Poaceae</taxon>
        <taxon>BOP clade</taxon>
        <taxon>Pooideae</taxon>
        <taxon>Triticodae</taxon>
        <taxon>Triticeae</taxon>
        <taxon>Triticinae</taxon>
        <taxon>Triticum</taxon>
    </lineage>
</organism>
<dbReference type="OMA" id="HYYLHEV"/>
<dbReference type="InterPro" id="IPR008978">
    <property type="entry name" value="HSP20-like_chaperone"/>
</dbReference>
<comment type="similarity">
    <text evidence="2 3">Belongs to the small heat shock protein (HSP20) family.</text>
</comment>
<gene>
    <name evidence="4" type="ORF">TRIUR3_32908</name>
</gene>
<reference evidence="4" key="1">
    <citation type="journal article" date="2013" name="Nature">
        <title>Draft genome of the wheat A-genome progenitor Triticum urartu.</title>
        <authorList>
            <person name="Ling H.Q."/>
            <person name="Zhao S."/>
            <person name="Liu D."/>
            <person name="Wang J."/>
            <person name="Sun H."/>
            <person name="Zhang C."/>
            <person name="Fan H."/>
            <person name="Li D."/>
            <person name="Dong L."/>
            <person name="Tao Y."/>
            <person name="Gao C."/>
            <person name="Wu H."/>
            <person name="Li Y."/>
            <person name="Cui Y."/>
            <person name="Guo X."/>
            <person name="Zheng S."/>
            <person name="Wang B."/>
            <person name="Yu K."/>
            <person name="Liang Q."/>
            <person name="Yang W."/>
            <person name="Lou X."/>
            <person name="Chen J."/>
            <person name="Feng M."/>
            <person name="Jian J."/>
            <person name="Zhang X."/>
            <person name="Luo G."/>
            <person name="Jiang Y."/>
            <person name="Liu J."/>
            <person name="Wang Z."/>
            <person name="Sha Y."/>
            <person name="Zhang B."/>
            <person name="Wu H."/>
            <person name="Tang D."/>
            <person name="Shen Q."/>
            <person name="Xue P."/>
            <person name="Zou S."/>
            <person name="Wang X."/>
            <person name="Liu X."/>
            <person name="Wang F."/>
            <person name="Yang Y."/>
            <person name="An X."/>
            <person name="Dong Z."/>
            <person name="Zhang K."/>
            <person name="Zhang X."/>
            <person name="Luo M.C."/>
            <person name="Dvorak J."/>
            <person name="Tong Y."/>
            <person name="Wang J."/>
            <person name="Yang H."/>
            <person name="Li Z."/>
            <person name="Wang D."/>
            <person name="Zhang A."/>
            <person name="Wang J."/>
        </authorList>
    </citation>
    <scope>NUCLEOTIDE SEQUENCE</scope>
</reference>
<dbReference type="CDD" id="cd06464">
    <property type="entry name" value="ACD_sHsps-like"/>
    <property type="match status" value="1"/>
</dbReference>
<dbReference type="PANTHER" id="PTHR46733">
    <property type="entry name" value="26.5 KDA HEAT SHOCK PROTEIN, MITOCHONDRIAL"/>
    <property type="match status" value="1"/>
</dbReference>
<dbReference type="eggNOG" id="KOG0710">
    <property type="taxonomic scope" value="Eukaryota"/>
</dbReference>
<dbReference type="PANTHER" id="PTHR46733:SF3">
    <property type="entry name" value="26.5 KDA HEAT SHOCK PROTEIN, MITOCHONDRIAL"/>
    <property type="match status" value="1"/>
</dbReference>
<keyword evidence="1" id="KW-0346">Stress response</keyword>
<dbReference type="InterPro" id="IPR002068">
    <property type="entry name" value="A-crystallin/Hsp20_dom"/>
</dbReference>
<evidence type="ECO:0000256" key="1">
    <source>
        <dbReference type="ARBA" id="ARBA00023016"/>
    </source>
</evidence>
<sequence>MTITQNSLKKNHYYLHEVFDRTWAVLSHLYGEDDLKKMGFKQDFDWCQPPSKKFKKKFRNIQPGSPLYIRVQFCEEWVLEVREDEERYRLRFEVPGLGKDDVRVTVEDGALVIRGEKRVEDEHGGDGEWWSTSSYGCYHASLLLPEDARVDGIAAEVKDGVLYVTVPRVPGSQRSVTEVKVQ</sequence>
<proteinExistence type="inferred from homology"/>
<accession>M7ZWZ1</accession>
<evidence type="ECO:0000313" key="4">
    <source>
        <dbReference type="EMBL" id="EMS67693.1"/>
    </source>
</evidence>
<dbReference type="AlphaFoldDB" id="M7ZWZ1"/>
<dbReference type="SUPFAM" id="SSF49764">
    <property type="entry name" value="HSP20-like chaperones"/>
    <property type="match status" value="1"/>
</dbReference>
<dbReference type="Pfam" id="PF00011">
    <property type="entry name" value="HSP20"/>
    <property type="match status" value="1"/>
</dbReference>
<dbReference type="InterPro" id="IPR044587">
    <property type="entry name" value="HSP21-like"/>
</dbReference>
<dbReference type="Gene3D" id="2.60.40.790">
    <property type="match status" value="1"/>
</dbReference>
<evidence type="ECO:0000256" key="2">
    <source>
        <dbReference type="PROSITE-ProRule" id="PRU00285"/>
    </source>
</evidence>
<protein>
    <submittedName>
        <fullName evidence="4">Uncharacterized protein</fullName>
    </submittedName>
</protein>
<evidence type="ECO:0000256" key="3">
    <source>
        <dbReference type="RuleBase" id="RU003616"/>
    </source>
</evidence>
<dbReference type="GO" id="GO:0009408">
    <property type="term" value="P:response to heat"/>
    <property type="evidence" value="ECO:0007669"/>
    <property type="project" value="InterPro"/>
</dbReference>
<dbReference type="PROSITE" id="PS01031">
    <property type="entry name" value="SHSP"/>
    <property type="match status" value="1"/>
</dbReference>
<dbReference type="STRING" id="4572.M7ZWZ1"/>